<dbReference type="InterPro" id="IPR051309">
    <property type="entry name" value="ABCF_ATPase"/>
</dbReference>
<evidence type="ECO:0000313" key="1">
    <source>
        <dbReference type="EMBL" id="EKD29841.1"/>
    </source>
</evidence>
<gene>
    <name evidence="1" type="ORF">ACD_78C00248G0001</name>
</gene>
<dbReference type="Gene3D" id="3.40.50.300">
    <property type="entry name" value="P-loop containing nucleotide triphosphate hydrolases"/>
    <property type="match status" value="1"/>
</dbReference>
<dbReference type="AlphaFoldDB" id="K1XXX7"/>
<organism evidence="1">
    <name type="scientific">uncultured bacterium</name>
    <name type="common">gcode 4</name>
    <dbReference type="NCBI Taxonomy" id="1234023"/>
    <lineage>
        <taxon>Bacteria</taxon>
        <taxon>environmental samples</taxon>
    </lineage>
</organism>
<dbReference type="EMBL" id="AMFJ01034248">
    <property type="protein sequence ID" value="EKD29841.1"/>
    <property type="molecule type" value="Genomic_DNA"/>
</dbReference>
<dbReference type="PANTHER" id="PTHR42855:SF2">
    <property type="entry name" value="DRUG RESISTANCE ABC TRANSPORTER,ATP-BINDING PROTEIN"/>
    <property type="match status" value="1"/>
</dbReference>
<sequence>PSNFLVLDEPTNHLDYEAREALEQSLQNYKGTILFISHDRYFVNKIASKLWIIANNELTVSYGNYSDYQYKKERGLQYDAALFDESAELNLVLESKLGKNEAKRIAEKFGRKKR</sequence>
<dbReference type="SUPFAM" id="SSF52540">
    <property type="entry name" value="P-loop containing nucleoside triphosphate hydrolases"/>
    <property type="match status" value="1"/>
</dbReference>
<protein>
    <submittedName>
        <fullName evidence="1">ABC transporter related protein</fullName>
    </submittedName>
</protein>
<proteinExistence type="predicted"/>
<dbReference type="PANTHER" id="PTHR42855">
    <property type="entry name" value="ABC TRANSPORTER ATP-BINDING SUBUNIT"/>
    <property type="match status" value="1"/>
</dbReference>
<accession>K1XXX7</accession>
<reference evidence="1" key="1">
    <citation type="journal article" date="2012" name="Science">
        <title>Fermentation, hydrogen, and sulfur metabolism in multiple uncultivated bacterial phyla.</title>
        <authorList>
            <person name="Wrighton K.C."/>
            <person name="Thomas B.C."/>
            <person name="Sharon I."/>
            <person name="Miller C.S."/>
            <person name="Castelle C.J."/>
            <person name="VerBerkmoes N.C."/>
            <person name="Wilkins M.J."/>
            <person name="Hettich R.L."/>
            <person name="Lipton M.S."/>
            <person name="Williams K.H."/>
            <person name="Long P.E."/>
            <person name="Banfield J.F."/>
        </authorList>
    </citation>
    <scope>NUCLEOTIDE SEQUENCE [LARGE SCALE GENOMIC DNA]</scope>
</reference>
<comment type="caution">
    <text evidence="1">The sequence shown here is derived from an EMBL/GenBank/DDBJ whole genome shotgun (WGS) entry which is preliminary data.</text>
</comment>
<dbReference type="InterPro" id="IPR027417">
    <property type="entry name" value="P-loop_NTPase"/>
</dbReference>
<name>K1XXX7_9BACT</name>
<feature type="non-terminal residue" evidence="1">
    <location>
        <position position="1"/>
    </location>
</feature>